<dbReference type="Proteomes" id="UP001652445">
    <property type="component" value="Unassembled WGS sequence"/>
</dbReference>
<dbReference type="EMBL" id="JAOQIO010000065">
    <property type="protein sequence ID" value="MCU6793731.1"/>
    <property type="molecule type" value="Genomic_DNA"/>
</dbReference>
<protein>
    <recommendedName>
        <fullName evidence="1">PRTase-CE domain-containing protein</fullName>
    </recommendedName>
</protein>
<gene>
    <name evidence="2" type="ORF">OB236_16625</name>
</gene>
<proteinExistence type="predicted"/>
<evidence type="ECO:0000313" key="3">
    <source>
        <dbReference type="Proteomes" id="UP001652445"/>
    </source>
</evidence>
<reference evidence="2 3" key="1">
    <citation type="submission" date="2022-09" db="EMBL/GenBank/DDBJ databases">
        <authorList>
            <person name="Han X.L."/>
            <person name="Wang Q."/>
            <person name="Lu T."/>
        </authorList>
    </citation>
    <scope>NUCLEOTIDE SEQUENCE [LARGE SCALE GENOMIC DNA]</scope>
    <source>
        <strain evidence="2 3">WQ 127069</strain>
    </source>
</reference>
<dbReference type="InterPro" id="IPR056920">
    <property type="entry name" value="PRTase-CE"/>
</dbReference>
<evidence type="ECO:0000259" key="1">
    <source>
        <dbReference type="Pfam" id="PF24390"/>
    </source>
</evidence>
<name>A0ABT2UHX4_9BACL</name>
<dbReference type="Pfam" id="PF24390">
    <property type="entry name" value="PRTase-CE"/>
    <property type="match status" value="1"/>
</dbReference>
<accession>A0ABT2UHX4</accession>
<dbReference type="RefSeq" id="WP_262685001.1">
    <property type="nucleotide sequence ID" value="NZ_JAOQIO010000065.1"/>
</dbReference>
<feature type="domain" description="PRTase-CE" evidence="1">
    <location>
        <begin position="29"/>
        <end position="281"/>
    </location>
</feature>
<evidence type="ECO:0000313" key="2">
    <source>
        <dbReference type="EMBL" id="MCU6793731.1"/>
    </source>
</evidence>
<sequence length="326" mass="38007">MDVNINELVVFCENRWGSGSYLKSLGNDINNWLSNTTEEEREILIHLLKNFDYYPNRRASQGVQEIHTRVEKELQSQIGTENNIYNNVLFFPVTKKSGTKTSSQHIFDLYTLTNKITKYCCKTHMESVANDPYKPFDHVEHIVFIDDMIGSGDTMKKFLKQTFEKFPFLKEKRLYLIVLEAFSNGIKIIKDFAQPTNIEIYYSKLHAKAFDDGHIFTGDKLEKAIQTIQQLELKINDNDPKHVLGYKKSEALMAFFHNTPNNTLSSFWKENEVMGWKPLFRPRNDHIPNYMQSLPKESVDSLGKDKQKRDNINYGLKQKRAVNNGF</sequence>
<organism evidence="2 3">
    <name type="scientific">Paenibacillus baimaensis</name>
    <dbReference type="NCBI Taxonomy" id="2982185"/>
    <lineage>
        <taxon>Bacteria</taxon>
        <taxon>Bacillati</taxon>
        <taxon>Bacillota</taxon>
        <taxon>Bacilli</taxon>
        <taxon>Bacillales</taxon>
        <taxon>Paenibacillaceae</taxon>
        <taxon>Paenibacillus</taxon>
    </lineage>
</organism>
<comment type="caution">
    <text evidence="2">The sequence shown here is derived from an EMBL/GenBank/DDBJ whole genome shotgun (WGS) entry which is preliminary data.</text>
</comment>
<keyword evidence="3" id="KW-1185">Reference proteome</keyword>